<feature type="domain" description="Protein NO VEIN C-terminal" evidence="1">
    <location>
        <begin position="14"/>
        <end position="93"/>
    </location>
</feature>
<gene>
    <name evidence="2" type="ORF">Drose_35085</name>
</gene>
<evidence type="ECO:0000313" key="3">
    <source>
        <dbReference type="Proteomes" id="UP001058271"/>
    </source>
</evidence>
<dbReference type="Pfam" id="PF13020">
    <property type="entry name" value="NOV_C"/>
    <property type="match status" value="1"/>
</dbReference>
<accession>A0ABY5Z5E3</accession>
<name>A0ABY5Z5E3_9ACTN</name>
<dbReference type="EMBL" id="CP073721">
    <property type="protein sequence ID" value="UWZ36225.1"/>
    <property type="molecule type" value="Genomic_DNA"/>
</dbReference>
<protein>
    <recommendedName>
        <fullName evidence="1">Protein NO VEIN C-terminal domain-containing protein</fullName>
    </recommendedName>
</protein>
<sequence>MDTMTEPITSNRAVENAAIMFVIAHEAACGRTAYDARGTGGAGDVASEGRVIEVKAYGGSACGQDLWLEPRQIEEALGNADFWLYVVENVRQGDPAQFSAVYEYSGSSHSPCTARCTGRSSIVRTWAL</sequence>
<keyword evidence="3" id="KW-1185">Reference proteome</keyword>
<organism evidence="2 3">
    <name type="scientific">Dactylosporangium roseum</name>
    <dbReference type="NCBI Taxonomy" id="47989"/>
    <lineage>
        <taxon>Bacteria</taxon>
        <taxon>Bacillati</taxon>
        <taxon>Actinomycetota</taxon>
        <taxon>Actinomycetes</taxon>
        <taxon>Micromonosporales</taxon>
        <taxon>Micromonosporaceae</taxon>
        <taxon>Dactylosporangium</taxon>
    </lineage>
</organism>
<reference evidence="2" key="1">
    <citation type="submission" date="2021-04" db="EMBL/GenBank/DDBJ databases">
        <title>Biosynthetic gene clusters of Dactylosporangioum roseum.</title>
        <authorList>
            <person name="Hartkoorn R.C."/>
            <person name="Beaudoing E."/>
            <person name="Hot D."/>
            <person name="Moureu S."/>
        </authorList>
    </citation>
    <scope>NUCLEOTIDE SEQUENCE</scope>
    <source>
        <strain evidence="2">NRRL B-16295</strain>
    </source>
</reference>
<evidence type="ECO:0000313" key="2">
    <source>
        <dbReference type="EMBL" id="UWZ36225.1"/>
    </source>
</evidence>
<dbReference type="RefSeq" id="WP_260725549.1">
    <property type="nucleotide sequence ID" value="NZ_CP073721.1"/>
</dbReference>
<dbReference type="InterPro" id="IPR024975">
    <property type="entry name" value="NOV_C"/>
</dbReference>
<proteinExistence type="predicted"/>
<evidence type="ECO:0000259" key="1">
    <source>
        <dbReference type="Pfam" id="PF13020"/>
    </source>
</evidence>
<dbReference type="Proteomes" id="UP001058271">
    <property type="component" value="Chromosome"/>
</dbReference>